<evidence type="ECO:0000313" key="2">
    <source>
        <dbReference type="Proteomes" id="UP001148737"/>
    </source>
</evidence>
<comment type="caution">
    <text evidence="1">The sequence shown here is derived from an EMBL/GenBank/DDBJ whole genome shotgun (WGS) entry which is preliminary data.</text>
</comment>
<organism evidence="1 2">
    <name type="scientific">Lecanicillium saksenae</name>
    <dbReference type="NCBI Taxonomy" id="468837"/>
    <lineage>
        <taxon>Eukaryota</taxon>
        <taxon>Fungi</taxon>
        <taxon>Dikarya</taxon>
        <taxon>Ascomycota</taxon>
        <taxon>Pezizomycotina</taxon>
        <taxon>Sordariomycetes</taxon>
        <taxon>Hypocreomycetidae</taxon>
        <taxon>Hypocreales</taxon>
        <taxon>Cordycipitaceae</taxon>
        <taxon>Lecanicillium</taxon>
    </lineage>
</organism>
<name>A0ACC1QUS7_9HYPO</name>
<accession>A0ACC1QUS7</accession>
<reference evidence="1" key="1">
    <citation type="submission" date="2022-07" db="EMBL/GenBank/DDBJ databases">
        <title>Genome Sequence of Lecanicillium saksenae.</title>
        <authorList>
            <person name="Buettner E."/>
        </authorList>
    </citation>
    <scope>NUCLEOTIDE SEQUENCE</scope>
    <source>
        <strain evidence="1">VT-O1</strain>
    </source>
</reference>
<dbReference type="Proteomes" id="UP001148737">
    <property type="component" value="Unassembled WGS sequence"/>
</dbReference>
<evidence type="ECO:0000313" key="1">
    <source>
        <dbReference type="EMBL" id="KAJ3493625.1"/>
    </source>
</evidence>
<protein>
    <submittedName>
        <fullName evidence="1">Uncharacterized protein</fullName>
    </submittedName>
</protein>
<dbReference type="EMBL" id="JANAKD010000467">
    <property type="protein sequence ID" value="KAJ3493625.1"/>
    <property type="molecule type" value="Genomic_DNA"/>
</dbReference>
<proteinExistence type="predicted"/>
<keyword evidence="2" id="KW-1185">Reference proteome</keyword>
<gene>
    <name evidence="1" type="ORF">NLG97_g4615</name>
</gene>
<sequence length="647" mass="72074">MSLTATVATAPLPKDSILIGGSNACQADEKEIRGTAEHPAALFPNYLPVWESPPLQYPPLEPFEHVERGKGADATFSDLLGPESKVEDLTGVLGAEISGVQLSQLSDKGKDQLALLAATKKVLVFRDQDFASLPIKQAVDYCGYFGPLIPHPHSGAPEGHPDVHVIHRPAGSHLGQEHFSRYTSSMAWHTDHSYEVQPPGVAFLYALEVPCAGGDTVFVDMEAAYERLSPAFRQVLNGLSIVHTARKQTARALATGGHIRRAAIDTTHPLVRLHPATGKKALYFNPSNADGVVGFKKEESDYLVKFLSDHITMGHDMQCRVKWANGTVVVWDNRNTCHSALTDWTNGQRRHLARPQNTVSRLYGTLVQRFAQNGQSVMEWIKETLYALDAPCRSRTVPLRVLAVGPSRSGTASLRAALLELGYQHTYHGFDPTLNPADDIIWHRLRLKQRSGRCAGTNLLTAADFDKVIGHCAAITDHAAAAFAPELISAYPDAKVILNIRKDGDAWHDSVMRALVPLQNSWLFWLRSWFCAELFWLQESFFRGNWREFYRGSFEKNSLRVLEDHCRLVRSSVPPSRLLEWDVGDGWGPLCEFLEHDVPCKPFPALNKELGYERMFQERVARADANIVRCSLAVFLGVFGLWFMARK</sequence>